<name>A0ABP8MWN5_9BACT</name>
<accession>A0ABP8MWN5</accession>
<proteinExistence type="predicted"/>
<organism evidence="1 2">
    <name type="scientific">Nibrella saemangeumensis</name>
    <dbReference type="NCBI Taxonomy" id="1084526"/>
    <lineage>
        <taxon>Bacteria</taxon>
        <taxon>Pseudomonadati</taxon>
        <taxon>Bacteroidota</taxon>
        <taxon>Cytophagia</taxon>
        <taxon>Cytophagales</taxon>
        <taxon>Spirosomataceae</taxon>
        <taxon>Nibrella</taxon>
    </lineage>
</organism>
<keyword evidence="2" id="KW-1185">Reference proteome</keyword>
<evidence type="ECO:0000313" key="2">
    <source>
        <dbReference type="Proteomes" id="UP001501175"/>
    </source>
</evidence>
<dbReference type="Proteomes" id="UP001501175">
    <property type="component" value="Unassembled WGS sequence"/>
</dbReference>
<reference evidence="2" key="1">
    <citation type="journal article" date="2019" name="Int. J. Syst. Evol. Microbiol.">
        <title>The Global Catalogue of Microorganisms (GCM) 10K type strain sequencing project: providing services to taxonomists for standard genome sequencing and annotation.</title>
        <authorList>
            <consortium name="The Broad Institute Genomics Platform"/>
            <consortium name="The Broad Institute Genome Sequencing Center for Infectious Disease"/>
            <person name="Wu L."/>
            <person name="Ma J."/>
        </authorList>
    </citation>
    <scope>NUCLEOTIDE SEQUENCE [LARGE SCALE GENOMIC DNA]</scope>
    <source>
        <strain evidence="2">JCM 17927</strain>
    </source>
</reference>
<evidence type="ECO:0000313" key="1">
    <source>
        <dbReference type="EMBL" id="GAA4457349.1"/>
    </source>
</evidence>
<protein>
    <recommendedName>
        <fullName evidence="3">Outer membrane protein beta-barrel domain-containing protein</fullName>
    </recommendedName>
</protein>
<comment type="caution">
    <text evidence="1">The sequence shown here is derived from an EMBL/GenBank/DDBJ whole genome shotgun (WGS) entry which is preliminary data.</text>
</comment>
<evidence type="ECO:0008006" key="3">
    <source>
        <dbReference type="Google" id="ProtNLM"/>
    </source>
</evidence>
<sequence length="257" mass="29563">MMICGELKQEGVPDMWRSITYSFFICWLYSISGWSQTVSDTLDKQQEPAQKISLTAGLDRRFLFLKDTKDLEGLKMPIRVNGARVGLWLNNRHQVGIGYSFIRQPLRQHNLLEEPISFSAGLRRLNFFMIYYEPFLVRNDRWDVSLPVDIGWGTSRYEFATESVRGTLVKTGNFIPAGIGISVTAKLPALPKFKALHWLGVNAYAGYRTALKQDFPDSRASYRGAFYSIGPTFFLGRFWDDVRDWHRSRRQARSGGK</sequence>
<dbReference type="EMBL" id="BAABHD010000029">
    <property type="protein sequence ID" value="GAA4457349.1"/>
    <property type="molecule type" value="Genomic_DNA"/>
</dbReference>
<gene>
    <name evidence="1" type="ORF">GCM10023189_27880</name>
</gene>